<dbReference type="HOGENOM" id="CLU_1797058_0_0_1"/>
<sequence>MDSLALARNGAASDTAIEMISRAMQTGYATPQSPSVAPAEPNRLSRLRENETQSWGHRASPGPGRGDLPYPSKKYWAVSALKYAREEGTTVHARPKIKYTELAQRRQERSVTTFKTRKLRLAMLCGEAASHARSQPPAIYGIGE</sequence>
<dbReference type="AlphaFoldDB" id="S3BRZ9"/>
<proteinExistence type="predicted"/>
<evidence type="ECO:0000313" key="2">
    <source>
        <dbReference type="EMBL" id="EPE04074.1"/>
    </source>
</evidence>
<feature type="compositionally biased region" description="Polar residues" evidence="1">
    <location>
        <begin position="23"/>
        <end position="35"/>
    </location>
</feature>
<keyword evidence="3" id="KW-1185">Reference proteome</keyword>
<accession>S3BRZ9</accession>
<dbReference type="Proteomes" id="UP000016923">
    <property type="component" value="Unassembled WGS sequence"/>
</dbReference>
<gene>
    <name evidence="2" type="ORF">F503_04922</name>
</gene>
<reference evidence="2 3" key="1">
    <citation type="journal article" date="2013" name="BMC Genomics">
        <title>The genome and transcriptome of the pine saprophyte Ophiostoma piceae, and a comparison with the bark beetle-associated pine pathogen Grosmannia clavigera.</title>
        <authorList>
            <person name="Haridas S."/>
            <person name="Wang Y."/>
            <person name="Lim L."/>
            <person name="Massoumi Alamouti S."/>
            <person name="Jackman S."/>
            <person name="Docking R."/>
            <person name="Robertson G."/>
            <person name="Birol I."/>
            <person name="Bohlmann J."/>
            <person name="Breuil C."/>
        </authorList>
    </citation>
    <scope>NUCLEOTIDE SEQUENCE [LARGE SCALE GENOMIC DNA]</scope>
    <source>
        <strain evidence="2 3">UAMH 11346</strain>
    </source>
</reference>
<feature type="region of interest" description="Disordered" evidence="1">
    <location>
        <begin position="23"/>
        <end position="71"/>
    </location>
</feature>
<name>S3BRZ9_OPHP1</name>
<dbReference type="VEuPathDB" id="FungiDB:F503_04922"/>
<organism evidence="2 3">
    <name type="scientific">Ophiostoma piceae (strain UAMH 11346)</name>
    <name type="common">Sap stain fungus</name>
    <dbReference type="NCBI Taxonomy" id="1262450"/>
    <lineage>
        <taxon>Eukaryota</taxon>
        <taxon>Fungi</taxon>
        <taxon>Dikarya</taxon>
        <taxon>Ascomycota</taxon>
        <taxon>Pezizomycotina</taxon>
        <taxon>Sordariomycetes</taxon>
        <taxon>Sordariomycetidae</taxon>
        <taxon>Ophiostomatales</taxon>
        <taxon>Ophiostomataceae</taxon>
        <taxon>Ophiostoma</taxon>
    </lineage>
</organism>
<dbReference type="EMBL" id="KE148163">
    <property type="protein sequence ID" value="EPE04074.1"/>
    <property type="molecule type" value="Genomic_DNA"/>
</dbReference>
<protein>
    <submittedName>
        <fullName evidence="2">Uncharacterized protein</fullName>
    </submittedName>
</protein>
<evidence type="ECO:0000313" key="3">
    <source>
        <dbReference type="Proteomes" id="UP000016923"/>
    </source>
</evidence>
<evidence type="ECO:0000256" key="1">
    <source>
        <dbReference type="SAM" id="MobiDB-lite"/>
    </source>
</evidence>